<sequence>MATPFATAQNSEAPKREVITSAPTLNFYGLPGLIDTPSGEAMPDGQLALGVSHFGGQTRTTLSFQFSPRISASFRYIGIQDWNSDGFDTYRDRSFDFRYLLLKERQYRPAVSVGLQDFAGTGIYAGEYVVATKNFIRPFRLPGRAKVTAGLGWGRLGSSGSIGSLSGGDRPAFDPNGTGGELATDQWFRGPVSPFGGIEWQYSDRLGFKLEYSPDAYVAETSRGVFERDSRINFGVEYQWTNAIRLGAYYLYGSEIGVNAQIQFNPKTPATPFTLAGPRPIIVRPTREANPQSYDTAWAASQSAPMILRDVVEPELTEDGIRLESLQVTANRAEARVSSSRYANLAIVVGRTARALARQLPPSVEVFDIVLMNEGLALSTTTISRRDLETLEFRPDAANALLAASELSDAAPRAPEGAIDGTQAYPRFSYSLGPFLRPSYFDPDRPVRFDVGISAQAQYRFAPGWLASGEVRHRLAGNIDSGRPSNSVLPRVRTDALLYAQAADTTIENLFVSRQWKTGKNTYARVTAGYLEQFFGGVSAEFLWKPASSKLGLGVEANYVRQRDFDQQFGFQDYDVATGHISAYYDFGKGYYGQVDVGRYLAGDVGATFTVERQFANGWRVGGFFTLTDVSSEEFGEGSFDKGINITIPTSWFIGQPSRQTVSTTIRPVQRDGGARLSVSGRLYEQIRTGHITDLNADWGRVWE</sequence>
<dbReference type="InterPro" id="IPR010344">
    <property type="entry name" value="YbjH"/>
</dbReference>
<dbReference type="AlphaFoldDB" id="A0A1P8N0W8"/>
<dbReference type="EMBL" id="CP019312">
    <property type="protein sequence ID" value="APX13971.1"/>
    <property type="molecule type" value="Genomic_DNA"/>
</dbReference>
<dbReference type="RefSeq" id="WP_076630395.1">
    <property type="nucleotide sequence ID" value="NZ_CP019312.1"/>
</dbReference>
<dbReference type="STRING" id="299262.BWR18_17315"/>
<accession>A0A1P8N0W8</accession>
<gene>
    <name evidence="1" type="ORF">BWR18_17315</name>
</gene>
<dbReference type="Proteomes" id="UP000186336">
    <property type="component" value="Chromosome"/>
</dbReference>
<organism evidence="1 2">
    <name type="scientific">Tateyamaria omphalii</name>
    <dbReference type="NCBI Taxonomy" id="299262"/>
    <lineage>
        <taxon>Bacteria</taxon>
        <taxon>Pseudomonadati</taxon>
        <taxon>Pseudomonadota</taxon>
        <taxon>Alphaproteobacteria</taxon>
        <taxon>Rhodobacterales</taxon>
        <taxon>Roseobacteraceae</taxon>
        <taxon>Tateyamaria</taxon>
    </lineage>
</organism>
<dbReference type="KEGG" id="tom:BWR18_17315"/>
<evidence type="ECO:0008006" key="3">
    <source>
        <dbReference type="Google" id="ProtNLM"/>
    </source>
</evidence>
<keyword evidence="2" id="KW-1185">Reference proteome</keyword>
<evidence type="ECO:0000313" key="2">
    <source>
        <dbReference type="Proteomes" id="UP000186336"/>
    </source>
</evidence>
<reference evidence="1 2" key="1">
    <citation type="submission" date="2017-01" db="EMBL/GenBank/DDBJ databases">
        <title>Complete genome of Tateyamaria omphalii DOK1-4 isolated from seawater in Dokdo.</title>
        <authorList>
            <person name="Kim J.H."/>
            <person name="Chi W.-J."/>
        </authorList>
    </citation>
    <scope>NUCLEOTIDE SEQUENCE [LARGE SCALE GENOMIC DNA]</scope>
    <source>
        <strain evidence="1 2">DOK1-4</strain>
    </source>
</reference>
<evidence type="ECO:0000313" key="1">
    <source>
        <dbReference type="EMBL" id="APX13971.1"/>
    </source>
</evidence>
<name>A0A1P8N0W8_9RHOB</name>
<dbReference type="Pfam" id="PF06082">
    <property type="entry name" value="YjbH"/>
    <property type="match status" value="1"/>
</dbReference>
<proteinExistence type="predicted"/>
<protein>
    <recommendedName>
        <fullName evidence="3">YjbH domain-containing protein</fullName>
    </recommendedName>
</protein>